<dbReference type="KEGG" id="paqt:E8L99_05845"/>
<dbReference type="Gene3D" id="3.30.2010.10">
    <property type="entry name" value="Metalloproteases ('zincins'), catalytic domain"/>
    <property type="match status" value="1"/>
</dbReference>
<dbReference type="AlphaFoldDB" id="A0A4D7QHM4"/>
<gene>
    <name evidence="2" type="ORF">E8L99_05845</name>
</gene>
<dbReference type="EMBL" id="CP039865">
    <property type="protein sequence ID" value="QCK85329.1"/>
    <property type="molecule type" value="Genomic_DNA"/>
</dbReference>
<sequence length="248" mass="28136">MSIIRRLFQREPEPDTIAVRHEGVDYSVAVRRMAQARRFTLRVRSASRDAVLTMPARAKFSDAVTFAERHGGWLAVRLARIPEATVLGPDTILPLRGVPHRVVHRTDKRGTVWVEETETGPEIHVAGDPAFTARRVRDFLRREAKSDLEAATRRYAAELGVQVTRVTLRDQASRWGSASSTGAISYSWRLILAPPFVLDYLAAHEVAHLREMNHSARFWRIVKDICPHLEAAKAWLRAHGAQLHRYEA</sequence>
<evidence type="ECO:0000259" key="1">
    <source>
        <dbReference type="Pfam" id="PF01863"/>
    </source>
</evidence>
<keyword evidence="3" id="KW-1185">Reference proteome</keyword>
<dbReference type="Pfam" id="PF01863">
    <property type="entry name" value="YgjP-like"/>
    <property type="match status" value="1"/>
</dbReference>
<reference evidence="2 3" key="1">
    <citation type="submission" date="2019-04" db="EMBL/GenBank/DDBJ databases">
        <title>Phreatobacter aquaticus sp. nov.</title>
        <authorList>
            <person name="Choi A."/>
            <person name="Baek K."/>
        </authorList>
    </citation>
    <scope>NUCLEOTIDE SEQUENCE [LARGE SCALE GENOMIC DNA]</scope>
    <source>
        <strain evidence="2 3">NMCR1094</strain>
    </source>
</reference>
<protein>
    <submittedName>
        <fullName evidence="2">M48 family metallopeptidase</fullName>
    </submittedName>
</protein>
<evidence type="ECO:0000313" key="3">
    <source>
        <dbReference type="Proteomes" id="UP000298588"/>
    </source>
</evidence>
<dbReference type="PANTHER" id="PTHR30399:SF1">
    <property type="entry name" value="UTP PYROPHOSPHATASE"/>
    <property type="match status" value="1"/>
</dbReference>
<name>A0A4D7QHM4_9HYPH</name>
<evidence type="ECO:0000313" key="2">
    <source>
        <dbReference type="EMBL" id="QCK85329.1"/>
    </source>
</evidence>
<dbReference type="Proteomes" id="UP000298588">
    <property type="component" value="Chromosome"/>
</dbReference>
<dbReference type="CDD" id="cd07344">
    <property type="entry name" value="M48_yhfN_like"/>
    <property type="match status" value="1"/>
</dbReference>
<dbReference type="PANTHER" id="PTHR30399">
    <property type="entry name" value="UNCHARACTERIZED PROTEIN YGJP"/>
    <property type="match status" value="1"/>
</dbReference>
<dbReference type="InterPro" id="IPR002725">
    <property type="entry name" value="YgjP-like_metallopeptidase"/>
</dbReference>
<accession>A0A4D7QHM4</accession>
<proteinExistence type="predicted"/>
<feature type="domain" description="YgjP-like metallopeptidase" evidence="1">
    <location>
        <begin position="38"/>
        <end position="239"/>
    </location>
</feature>
<dbReference type="InterPro" id="IPR053136">
    <property type="entry name" value="UTP_pyrophosphatase-like"/>
</dbReference>
<dbReference type="RefSeq" id="WP_137098663.1">
    <property type="nucleotide sequence ID" value="NZ_CP039865.1"/>
</dbReference>
<organism evidence="2 3">
    <name type="scientific">Phreatobacter aquaticus</name>
    <dbReference type="NCBI Taxonomy" id="2570229"/>
    <lineage>
        <taxon>Bacteria</taxon>
        <taxon>Pseudomonadati</taxon>
        <taxon>Pseudomonadota</taxon>
        <taxon>Alphaproteobacteria</taxon>
        <taxon>Hyphomicrobiales</taxon>
        <taxon>Phreatobacteraceae</taxon>
        <taxon>Phreatobacter</taxon>
    </lineage>
</organism>
<dbReference type="OrthoDB" id="9795402at2"/>